<dbReference type="GO" id="GO:0016212">
    <property type="term" value="F:kynurenine-oxoglutarate transaminase activity"/>
    <property type="evidence" value="ECO:0007669"/>
    <property type="project" value="TreeGrafter"/>
</dbReference>
<dbReference type="AlphaFoldDB" id="A0A0L6U9W6"/>
<proteinExistence type="inferred from homology"/>
<dbReference type="InterPro" id="IPR004838">
    <property type="entry name" value="NHTrfase_class1_PyrdxlP-BS"/>
</dbReference>
<feature type="region of interest" description="Disordered" evidence="6">
    <location>
        <begin position="101"/>
        <end position="125"/>
    </location>
</feature>
<evidence type="ECO:0000256" key="5">
    <source>
        <dbReference type="ARBA" id="ARBA00022898"/>
    </source>
</evidence>
<dbReference type="STRING" id="27349.A0A0L6U9W6"/>
<evidence type="ECO:0000256" key="1">
    <source>
        <dbReference type="ARBA" id="ARBA00001933"/>
    </source>
</evidence>
<keyword evidence="3 9" id="KW-0032">Aminotransferase</keyword>
<dbReference type="InterPro" id="IPR015422">
    <property type="entry name" value="PyrdxlP-dep_Trfase_small"/>
</dbReference>
<dbReference type="InterPro" id="IPR015421">
    <property type="entry name" value="PyrdxlP-dep_Trfase_major"/>
</dbReference>
<evidence type="ECO:0000259" key="8">
    <source>
        <dbReference type="Pfam" id="PF00155"/>
    </source>
</evidence>
<protein>
    <submittedName>
        <fullName evidence="9">Aminotransferase</fullName>
    </submittedName>
</protein>
<evidence type="ECO:0000313" key="10">
    <source>
        <dbReference type="Proteomes" id="UP000037035"/>
    </source>
</evidence>
<keyword evidence="10" id="KW-1185">Reference proteome</keyword>
<dbReference type="EMBL" id="LAVV01014049">
    <property type="protein sequence ID" value="KNZ45092.1"/>
    <property type="molecule type" value="Genomic_DNA"/>
</dbReference>
<keyword evidence="4 9" id="KW-0808">Transferase</keyword>
<dbReference type="InterPro" id="IPR051326">
    <property type="entry name" value="Kynurenine-oxoglutarate_AT"/>
</dbReference>
<comment type="similarity">
    <text evidence="2">Belongs to the class-I pyridoxal-phosphate-dependent aminotransferase family.</text>
</comment>
<evidence type="ECO:0000256" key="3">
    <source>
        <dbReference type="ARBA" id="ARBA00022576"/>
    </source>
</evidence>
<dbReference type="GO" id="GO:0005739">
    <property type="term" value="C:mitochondrion"/>
    <property type="evidence" value="ECO:0007669"/>
    <property type="project" value="TreeGrafter"/>
</dbReference>
<dbReference type="GO" id="GO:0030170">
    <property type="term" value="F:pyridoxal phosphate binding"/>
    <property type="evidence" value="ECO:0007669"/>
    <property type="project" value="InterPro"/>
</dbReference>
<evidence type="ECO:0000256" key="2">
    <source>
        <dbReference type="ARBA" id="ARBA00007441"/>
    </source>
</evidence>
<dbReference type="InterPro" id="IPR004839">
    <property type="entry name" value="Aminotransferase_I/II_large"/>
</dbReference>
<sequence length="564" mass="63231">MKRILLYASRARNGSISTAPPRKLSIKPLSASNTTMSSIAASEKVQPELDKGLDCWSVFSPASGHMPAVRGFFESRPRVHEVIGLPVGILFPTPNGFHERGSEKFDRRNCGESLQHPEGTTEPTQGRVDALFGKLQAGPSVGLRVRDRHQFRSHRVSKEVLIFCSSVGANFGIYASLLAFCSKDDEVILIEPFFDQYVRNVTFCGGKPVYVPLRPPSNAGTQNVSSKEWKLDIDELKAALTPKSKVIIINTPHNPVGKVFTEDELNDIGKVAEEHNLLIIADEVYDCLTFNEPHVRIASLSKSLWGRTVTVGSAGKSFAATGWRIGWCIGPAELLRPITAAMTRITFCSVSPLQEALAHGFQIAKKENFFETQRAQYEARRDLLLGFLDQLGLPYTVFVFPCSFLSFPCALFSISLSFVRYFCRSKHNRPDGSYFVLVESSKVKIPSDFEILSLIKTRSRDWHMCWFIAKVAGVVVRNPLRPKTKHEKKKKVISFCFLTSVYVCSASPPRISTHRKSRHLTWDNWLDSDHTSIGENFIRIAFCKDLDTLKEAGQRLQKLKPYIA</sequence>
<dbReference type="InterPro" id="IPR015424">
    <property type="entry name" value="PyrdxlP-dep_Trfase"/>
</dbReference>
<feature type="transmembrane region" description="Helical" evidence="7">
    <location>
        <begin position="398"/>
        <end position="419"/>
    </location>
</feature>
<dbReference type="FunFam" id="3.40.640.10:FF:000024">
    <property type="entry name" value="Kynurenine--oxoglutarate transaminase 3"/>
    <property type="match status" value="1"/>
</dbReference>
<feature type="compositionally biased region" description="Basic and acidic residues" evidence="6">
    <location>
        <begin position="101"/>
        <end position="110"/>
    </location>
</feature>
<keyword evidence="5" id="KW-0663">Pyridoxal phosphate</keyword>
<dbReference type="Pfam" id="PF00155">
    <property type="entry name" value="Aminotran_1_2"/>
    <property type="match status" value="1"/>
</dbReference>
<feature type="domain" description="Aminotransferase class I/classII large" evidence="8">
    <location>
        <begin position="164"/>
        <end position="395"/>
    </location>
</feature>
<dbReference type="OrthoDB" id="2414662at2759"/>
<organism evidence="9 10">
    <name type="scientific">Puccinia sorghi</name>
    <dbReference type="NCBI Taxonomy" id="27349"/>
    <lineage>
        <taxon>Eukaryota</taxon>
        <taxon>Fungi</taxon>
        <taxon>Dikarya</taxon>
        <taxon>Basidiomycota</taxon>
        <taxon>Pucciniomycotina</taxon>
        <taxon>Pucciniomycetes</taxon>
        <taxon>Pucciniales</taxon>
        <taxon>Pucciniaceae</taxon>
        <taxon>Puccinia</taxon>
    </lineage>
</organism>
<dbReference type="Proteomes" id="UP000037035">
    <property type="component" value="Unassembled WGS sequence"/>
</dbReference>
<dbReference type="Gene3D" id="3.90.1150.10">
    <property type="entry name" value="Aspartate Aminotransferase, domain 1"/>
    <property type="match status" value="2"/>
</dbReference>
<evidence type="ECO:0000256" key="4">
    <source>
        <dbReference type="ARBA" id="ARBA00022679"/>
    </source>
</evidence>
<keyword evidence="7" id="KW-0812">Transmembrane</keyword>
<comment type="cofactor">
    <cofactor evidence="1">
        <name>pyridoxal 5'-phosphate</name>
        <dbReference type="ChEBI" id="CHEBI:597326"/>
    </cofactor>
</comment>
<accession>A0A0L6U9W6</accession>
<dbReference type="PANTHER" id="PTHR43807">
    <property type="entry name" value="FI04487P"/>
    <property type="match status" value="1"/>
</dbReference>
<keyword evidence="7" id="KW-1133">Transmembrane helix</keyword>
<evidence type="ECO:0000256" key="6">
    <source>
        <dbReference type="SAM" id="MobiDB-lite"/>
    </source>
</evidence>
<dbReference type="PROSITE" id="PS00105">
    <property type="entry name" value="AA_TRANSFER_CLASS_1"/>
    <property type="match status" value="1"/>
</dbReference>
<name>A0A0L6U9W6_9BASI</name>
<gene>
    <name evidence="9" type="ORF">VP01_84g7</name>
</gene>
<dbReference type="SUPFAM" id="SSF53383">
    <property type="entry name" value="PLP-dependent transferases"/>
    <property type="match status" value="1"/>
</dbReference>
<dbReference type="CDD" id="cd00609">
    <property type="entry name" value="AAT_like"/>
    <property type="match status" value="1"/>
</dbReference>
<evidence type="ECO:0000256" key="7">
    <source>
        <dbReference type="SAM" id="Phobius"/>
    </source>
</evidence>
<evidence type="ECO:0000313" key="9">
    <source>
        <dbReference type="EMBL" id="KNZ45092.1"/>
    </source>
</evidence>
<comment type="caution">
    <text evidence="9">The sequence shown here is derived from an EMBL/GenBank/DDBJ whole genome shotgun (WGS) entry which is preliminary data.</text>
</comment>
<reference evidence="9 10" key="1">
    <citation type="submission" date="2015-08" db="EMBL/GenBank/DDBJ databases">
        <title>Next Generation Sequencing and Analysis of the Genome of Puccinia sorghi L Schw, the Causal Agent of Maize Common Rust.</title>
        <authorList>
            <person name="Rochi L."/>
            <person name="Burguener G."/>
            <person name="Darino M."/>
            <person name="Turjanski A."/>
            <person name="Kreff E."/>
            <person name="Dieguez M.J."/>
            <person name="Sacco F."/>
        </authorList>
    </citation>
    <scope>NUCLEOTIDE SEQUENCE [LARGE SCALE GENOMIC DNA]</scope>
    <source>
        <strain evidence="9 10">RO10H11247</strain>
    </source>
</reference>
<dbReference type="VEuPathDB" id="FungiDB:VP01_84g7"/>
<dbReference type="PANTHER" id="PTHR43807:SF20">
    <property type="entry name" value="FI04487P"/>
    <property type="match status" value="1"/>
</dbReference>
<dbReference type="Gene3D" id="3.40.640.10">
    <property type="entry name" value="Type I PLP-dependent aspartate aminotransferase-like (Major domain)"/>
    <property type="match status" value="1"/>
</dbReference>
<keyword evidence="7" id="KW-0472">Membrane</keyword>